<dbReference type="Gene3D" id="3.40.50.720">
    <property type="entry name" value="NAD(P)-binding Rossmann-like Domain"/>
    <property type="match status" value="2"/>
</dbReference>
<dbReference type="SUPFAM" id="SSF48179">
    <property type="entry name" value="6-phosphogluconate dehydrogenase C-terminal domain-like"/>
    <property type="match status" value="1"/>
</dbReference>
<protein>
    <recommendedName>
        <fullName evidence="7">UDP-glucose/GDP-mannose dehydrogenase dimerisation domain-containing protein</fullName>
    </recommendedName>
</protein>
<dbReference type="GO" id="GO:0016616">
    <property type="term" value="F:oxidoreductase activity, acting on the CH-OH group of donors, NAD or NADP as acceptor"/>
    <property type="evidence" value="ECO:0007669"/>
    <property type="project" value="InterPro"/>
</dbReference>
<dbReference type="InterPro" id="IPR008927">
    <property type="entry name" value="6-PGluconate_DH-like_C_sf"/>
</dbReference>
<dbReference type="PANTHER" id="PTHR43491:SF2">
    <property type="entry name" value="UDP-N-ACETYL-D-MANNOSAMINE DEHYDROGENASE"/>
    <property type="match status" value="1"/>
</dbReference>
<dbReference type="EMBL" id="LAFY01000350">
    <property type="protein sequence ID" value="KJX99438.1"/>
    <property type="molecule type" value="Genomic_DNA"/>
</dbReference>
<comment type="caution">
    <text evidence="5">The sequence shown here is derived from an EMBL/GenBank/DDBJ whole genome shotgun (WGS) entry which is preliminary data.</text>
</comment>
<proteinExistence type="inferred from homology"/>
<dbReference type="GO" id="GO:0051287">
    <property type="term" value="F:NAD binding"/>
    <property type="evidence" value="ECO:0007669"/>
    <property type="project" value="InterPro"/>
</dbReference>
<evidence type="ECO:0000256" key="2">
    <source>
        <dbReference type="PIRNR" id="PIRNR000124"/>
    </source>
</evidence>
<feature type="domain" description="UDP-glucose/GDP-mannose dehydrogenase N-terminal" evidence="4">
    <location>
        <begin position="2"/>
        <end position="75"/>
    </location>
</feature>
<dbReference type="Proteomes" id="UP000033647">
    <property type="component" value="Unassembled WGS sequence"/>
</dbReference>
<sequence length="269" mass="29512">MAIHTIARHARQGVTVVVESTVAVGMTRELLSSLAATQKAKVGMSPERVDPGRKFPAFRKITKIISGIDPRSLEAVHQLYGRMFDHLIPVSSLEAAEMTKLYENGQRMVCAAYANEMADACTSLNIDGWEVSRAAASKPFGYLPFWPEPGIRGPCIPVNPCYLPRTCNMPILQHTTEISWRRPSEIVGRLMRDIEDKWGMTGAQPLLSGSTIRIFIVGVGFKKGQTVLDNSPGVAAIQCLLREYNVDVEFADPLVDQAALTCVPKLDTA</sequence>
<keyword evidence="6" id="KW-1185">Reference proteome</keyword>
<evidence type="ECO:0000313" key="6">
    <source>
        <dbReference type="Proteomes" id="UP000033647"/>
    </source>
</evidence>
<dbReference type="AlphaFoldDB" id="A0A0F4GQE7"/>
<evidence type="ECO:0000313" key="5">
    <source>
        <dbReference type="EMBL" id="KJX99438.1"/>
    </source>
</evidence>
<dbReference type="GO" id="GO:0016628">
    <property type="term" value="F:oxidoreductase activity, acting on the CH-CH group of donors, NAD or NADP as acceptor"/>
    <property type="evidence" value="ECO:0007669"/>
    <property type="project" value="InterPro"/>
</dbReference>
<dbReference type="InterPro" id="IPR017476">
    <property type="entry name" value="UDP-Glc/GDP-Man"/>
</dbReference>
<dbReference type="Pfam" id="PF03721">
    <property type="entry name" value="UDPG_MGDP_dh_N"/>
    <property type="match status" value="1"/>
</dbReference>
<evidence type="ECO:0008006" key="7">
    <source>
        <dbReference type="Google" id="ProtNLM"/>
    </source>
</evidence>
<dbReference type="InterPro" id="IPR001732">
    <property type="entry name" value="UDP-Glc/GDP-Man_DH_N"/>
</dbReference>
<dbReference type="PANTHER" id="PTHR43491">
    <property type="entry name" value="UDP-N-ACETYL-D-MANNOSAMINE DEHYDROGENASE"/>
    <property type="match status" value="1"/>
</dbReference>
<dbReference type="InterPro" id="IPR036291">
    <property type="entry name" value="NAD(P)-bd_dom_sf"/>
</dbReference>
<dbReference type="GO" id="GO:0000271">
    <property type="term" value="P:polysaccharide biosynthetic process"/>
    <property type="evidence" value="ECO:0007669"/>
    <property type="project" value="InterPro"/>
</dbReference>
<evidence type="ECO:0000256" key="1">
    <source>
        <dbReference type="ARBA" id="ARBA00006601"/>
    </source>
</evidence>
<accession>A0A0F4GQE7</accession>
<evidence type="ECO:0000259" key="3">
    <source>
        <dbReference type="Pfam" id="PF00984"/>
    </source>
</evidence>
<organism evidence="5 6">
    <name type="scientific">Zymoseptoria brevis</name>
    <dbReference type="NCBI Taxonomy" id="1047168"/>
    <lineage>
        <taxon>Eukaryota</taxon>
        <taxon>Fungi</taxon>
        <taxon>Dikarya</taxon>
        <taxon>Ascomycota</taxon>
        <taxon>Pezizomycotina</taxon>
        <taxon>Dothideomycetes</taxon>
        <taxon>Dothideomycetidae</taxon>
        <taxon>Mycosphaerellales</taxon>
        <taxon>Mycosphaerellaceae</taxon>
        <taxon>Zymoseptoria</taxon>
    </lineage>
</organism>
<dbReference type="Pfam" id="PF00984">
    <property type="entry name" value="UDPG_MGDP_dh"/>
    <property type="match status" value="1"/>
</dbReference>
<evidence type="ECO:0000259" key="4">
    <source>
        <dbReference type="Pfam" id="PF03721"/>
    </source>
</evidence>
<dbReference type="SUPFAM" id="SSF51735">
    <property type="entry name" value="NAD(P)-binding Rossmann-fold domains"/>
    <property type="match status" value="1"/>
</dbReference>
<dbReference type="InterPro" id="IPR014026">
    <property type="entry name" value="UDP-Glc/GDP-Man_DH_dimer"/>
</dbReference>
<name>A0A0F4GQE7_9PEZI</name>
<dbReference type="PIRSF" id="PIRSF500136">
    <property type="entry name" value="UDP_ManNAc_DH"/>
    <property type="match status" value="1"/>
</dbReference>
<dbReference type="PIRSF" id="PIRSF000124">
    <property type="entry name" value="UDPglc_GDPman_dh"/>
    <property type="match status" value="1"/>
</dbReference>
<gene>
    <name evidence="5" type="ORF">TI39_contig358g00009</name>
</gene>
<feature type="domain" description="UDP-glucose/GDP-mannose dehydrogenase dimerisation" evidence="3">
    <location>
        <begin position="94"/>
        <end position="168"/>
    </location>
</feature>
<comment type="similarity">
    <text evidence="1 2">Belongs to the UDP-glucose/GDP-mannose dehydrogenase family.</text>
</comment>
<dbReference type="STRING" id="1047168.A0A0F4GQE7"/>
<reference evidence="5 6" key="1">
    <citation type="submission" date="2015-03" db="EMBL/GenBank/DDBJ databases">
        <title>RNA-seq based gene annotation and comparative genomics of four Zymoseptoria species reveal species-specific pathogenicity related genes and transposable element activity.</title>
        <authorList>
            <person name="Grandaubert J."/>
            <person name="Bhattacharyya A."/>
            <person name="Stukenbrock E.H."/>
        </authorList>
    </citation>
    <scope>NUCLEOTIDE SEQUENCE [LARGE SCALE GENOMIC DNA]</scope>
    <source>
        <strain evidence="5 6">Zb18110</strain>
    </source>
</reference>
<dbReference type="OrthoDB" id="5059218at2759"/>
<dbReference type="InterPro" id="IPR028359">
    <property type="entry name" value="UDP_ManNAc/GlcNAc_DH"/>
</dbReference>